<accession>A0A897MVJ7</accession>
<keyword evidence="1" id="KW-0472">Membrane</keyword>
<dbReference type="AlphaFoldDB" id="A0A897MVJ7"/>
<keyword evidence="1" id="KW-1133">Transmembrane helix</keyword>
<feature type="transmembrane region" description="Helical" evidence="1">
    <location>
        <begin position="44"/>
        <end position="60"/>
    </location>
</feature>
<organism evidence="2 3">
    <name type="scientific">Halapricum desulfuricans</name>
    <dbReference type="NCBI Taxonomy" id="2841257"/>
    <lineage>
        <taxon>Archaea</taxon>
        <taxon>Methanobacteriati</taxon>
        <taxon>Methanobacteriota</taxon>
        <taxon>Stenosarchaea group</taxon>
        <taxon>Halobacteria</taxon>
        <taxon>Halobacteriales</taxon>
        <taxon>Haloarculaceae</taxon>
        <taxon>Halapricum</taxon>
    </lineage>
</organism>
<reference evidence="2" key="1">
    <citation type="submission" date="2020-11" db="EMBL/GenBank/DDBJ databases">
        <title>Carbohydrate-dependent, anaerobic sulfur respiration: A novel catabolism in halophilic archaea.</title>
        <authorList>
            <person name="Sorokin D.Y."/>
            <person name="Messina E."/>
            <person name="Smedile F."/>
            <person name="La Cono V."/>
            <person name="Hallsworth J.E."/>
            <person name="Yakimov M.M."/>
        </authorList>
    </citation>
    <scope>NUCLEOTIDE SEQUENCE</scope>
    <source>
        <strain evidence="2">HSR12-1</strain>
    </source>
</reference>
<gene>
    <name evidence="2" type="ORF">HSR121_1795</name>
</gene>
<dbReference type="GeneID" id="68855382"/>
<evidence type="ECO:0000313" key="3">
    <source>
        <dbReference type="Proteomes" id="UP000663525"/>
    </source>
</evidence>
<sequence length="229" mass="24876">MTRLRRYLGERHRILAWTLVIAVGGWLALSGYPPALAAYADRPTAIAALGGVWLAGVLVVRRRERRAWRRLIEATPFEPQHDGGLRRPPLQRSLKGNVITAESVARGLVRQRGVRVEATAGGVTEPIDVALTYVGRGGTDRGIRTGTDALDEQFVLEVTSGSNLASVFDAEVQSALLDVSIPGELRIDGRHVSYEIPFTRVRPSELGAVSRAVATVTGRMEHLVDAGRL</sequence>
<dbReference type="Proteomes" id="UP000663525">
    <property type="component" value="Chromosome"/>
</dbReference>
<name>A0A897MVJ7_9EURY</name>
<evidence type="ECO:0000256" key="1">
    <source>
        <dbReference type="SAM" id="Phobius"/>
    </source>
</evidence>
<dbReference type="RefSeq" id="WP_229112543.1">
    <property type="nucleotide sequence ID" value="NZ_CP064787.1"/>
</dbReference>
<keyword evidence="1" id="KW-0812">Transmembrane</keyword>
<proteinExistence type="predicted"/>
<feature type="transmembrane region" description="Helical" evidence="1">
    <location>
        <begin position="12"/>
        <end position="32"/>
    </location>
</feature>
<dbReference type="EMBL" id="CP064787">
    <property type="protein sequence ID" value="QSG06130.1"/>
    <property type="molecule type" value="Genomic_DNA"/>
</dbReference>
<evidence type="ECO:0000313" key="2">
    <source>
        <dbReference type="EMBL" id="QSG06130.1"/>
    </source>
</evidence>
<protein>
    <submittedName>
        <fullName evidence="2">Uncharacterized protein</fullName>
    </submittedName>
</protein>